<keyword evidence="6" id="KW-0032">Aminotransferase</keyword>
<dbReference type="CDD" id="cd05008">
    <property type="entry name" value="SIS_GlmS_GlmD_1"/>
    <property type="match status" value="1"/>
</dbReference>
<dbReference type="SUPFAM" id="SSF56235">
    <property type="entry name" value="N-terminal nucleophile aminohydrolases (Ntn hydrolases)"/>
    <property type="match status" value="1"/>
</dbReference>
<keyword evidence="9" id="KW-0315">Glutamine amidotransferase</keyword>
<dbReference type="GO" id="GO:0006002">
    <property type="term" value="P:fructose 6-phosphate metabolic process"/>
    <property type="evidence" value="ECO:0007669"/>
    <property type="project" value="TreeGrafter"/>
</dbReference>
<dbReference type="InterPro" id="IPR005855">
    <property type="entry name" value="GFAT"/>
</dbReference>
<feature type="domain" description="SIS" evidence="11">
    <location>
        <begin position="293"/>
        <end position="432"/>
    </location>
</feature>
<evidence type="ECO:0000256" key="9">
    <source>
        <dbReference type="ARBA" id="ARBA00022962"/>
    </source>
</evidence>
<evidence type="ECO:0000256" key="8">
    <source>
        <dbReference type="ARBA" id="ARBA00022737"/>
    </source>
</evidence>
<dbReference type="Gene3D" id="3.40.50.10490">
    <property type="entry name" value="Glucose-6-phosphate isomerase like protein, domain 1"/>
    <property type="match status" value="2"/>
</dbReference>
<dbReference type="GO" id="GO:0097367">
    <property type="term" value="F:carbohydrate derivative binding"/>
    <property type="evidence" value="ECO:0007669"/>
    <property type="project" value="InterPro"/>
</dbReference>
<dbReference type="STRING" id="1797245.A2949_01115"/>
<dbReference type="PROSITE" id="PS51278">
    <property type="entry name" value="GATASE_TYPE_2"/>
    <property type="match status" value="1"/>
</dbReference>
<organism evidence="12 13">
    <name type="scientific">Candidatus Adlerbacteria bacterium RIFCSPLOWO2_01_FULL_54_21b</name>
    <dbReference type="NCBI Taxonomy" id="1797245"/>
    <lineage>
        <taxon>Bacteria</taxon>
        <taxon>Candidatus Adleribacteriota</taxon>
    </lineage>
</organism>
<reference evidence="12 13" key="1">
    <citation type="journal article" date="2016" name="Nat. Commun.">
        <title>Thousands of microbial genomes shed light on interconnected biogeochemical processes in an aquifer system.</title>
        <authorList>
            <person name="Anantharaman K."/>
            <person name="Brown C.T."/>
            <person name="Hug L.A."/>
            <person name="Sharon I."/>
            <person name="Castelle C.J."/>
            <person name="Probst A.J."/>
            <person name="Thomas B.C."/>
            <person name="Singh A."/>
            <person name="Wilkins M.J."/>
            <person name="Karaoz U."/>
            <person name="Brodie E.L."/>
            <person name="Williams K.H."/>
            <person name="Hubbard S.S."/>
            <person name="Banfield J.F."/>
        </authorList>
    </citation>
    <scope>NUCLEOTIDE SEQUENCE [LARGE SCALE GENOMIC DNA]</scope>
</reference>
<dbReference type="InterPro" id="IPR035466">
    <property type="entry name" value="GlmS/AgaS_SIS"/>
</dbReference>
<evidence type="ECO:0000259" key="11">
    <source>
        <dbReference type="PROSITE" id="PS51464"/>
    </source>
</evidence>
<evidence type="ECO:0000259" key="10">
    <source>
        <dbReference type="PROSITE" id="PS51278"/>
    </source>
</evidence>
<dbReference type="GO" id="GO:0006487">
    <property type="term" value="P:protein N-linked glycosylation"/>
    <property type="evidence" value="ECO:0007669"/>
    <property type="project" value="TreeGrafter"/>
</dbReference>
<sequence>MCGIIGYIGEQKAASLLIEGLKRLEYRGYDSSGIATIRHEPLGNHLMCTKRLGKIVELEGALATRPLQGTVGIGHTRWATHGEPSKRNSHPHVSLNAYIAVVHNGIIENHDALRKELVAQGFRFLSDTDTEVLPHLIERELSCGDGDLESAVGRALMQVQGAYAIAVISPDHPDEIVAASNSSPLVIGVGEKELYLASDELALAGKVSAVVHVRDGEIVTLRRNGTYAFRGIPLSNIKERLEKPSVTEETNKGGLAHYMYKEILEQPQAMRNVLAGRLRTNAPVTFGGFTPDIEARLRDTRRIILAGCGTSLFAATAVQAMFESVGGVMCEAEQAAEFCYRNPILSSLDTVVGISQSGETADTLKAIGLARDRHALCLGVTNRVGSVLSRHVRAGIYLHAGPEIAVASTKAFTTQVVALAMLAIRIAELRGLPLSVELREDLLRLPFVLAKALKQEPEIKTWTQKYTQAQRVVIIGRGSGVSLAMEAALKIREVAYMDAHGLSAAELKHGTLALIEKGVPVLALMPSGKLRGKMLSCLEEVKARGGEVMLLEPPAGISEELVPVVLAPAVQLFAYHLGVARGVDVDQPRNLAKAVTVE</sequence>
<dbReference type="InterPro" id="IPR001347">
    <property type="entry name" value="SIS_dom"/>
</dbReference>
<dbReference type="Proteomes" id="UP000178585">
    <property type="component" value="Unassembled WGS sequence"/>
</dbReference>
<evidence type="ECO:0000313" key="13">
    <source>
        <dbReference type="Proteomes" id="UP000178585"/>
    </source>
</evidence>
<dbReference type="EMBL" id="MEWZ01000034">
    <property type="protein sequence ID" value="OGC85932.1"/>
    <property type="molecule type" value="Genomic_DNA"/>
</dbReference>
<dbReference type="Gene3D" id="3.60.20.10">
    <property type="entry name" value="Glutamine Phosphoribosylpyrophosphate, subunit 1, domain 1"/>
    <property type="match status" value="1"/>
</dbReference>
<feature type="domain" description="Glutamine amidotransferase type-2" evidence="10">
    <location>
        <begin position="2"/>
        <end position="224"/>
    </location>
</feature>
<evidence type="ECO:0000256" key="7">
    <source>
        <dbReference type="ARBA" id="ARBA00022679"/>
    </source>
</evidence>
<evidence type="ECO:0000256" key="3">
    <source>
        <dbReference type="ARBA" id="ARBA00012916"/>
    </source>
</evidence>
<comment type="subcellular location">
    <subcellularLocation>
        <location evidence="2">Cytoplasm</location>
    </subcellularLocation>
</comment>
<proteinExistence type="predicted"/>
<dbReference type="GO" id="GO:0006047">
    <property type="term" value="P:UDP-N-acetylglucosamine metabolic process"/>
    <property type="evidence" value="ECO:0007669"/>
    <property type="project" value="TreeGrafter"/>
</dbReference>
<dbReference type="InterPro" id="IPR035490">
    <property type="entry name" value="GlmS/FrlB_SIS"/>
</dbReference>
<dbReference type="InterPro" id="IPR046348">
    <property type="entry name" value="SIS_dom_sf"/>
</dbReference>
<dbReference type="FunFam" id="3.40.50.10490:FF:000001">
    <property type="entry name" value="Glutamine--fructose-6-phosphate aminotransferase [isomerizing]"/>
    <property type="match status" value="1"/>
</dbReference>
<dbReference type="GO" id="GO:0005737">
    <property type="term" value="C:cytoplasm"/>
    <property type="evidence" value="ECO:0007669"/>
    <property type="project" value="UniProtKB-SubCell"/>
</dbReference>
<comment type="catalytic activity">
    <reaction evidence="1">
        <text>D-fructose 6-phosphate + L-glutamine = D-glucosamine 6-phosphate + L-glutamate</text>
        <dbReference type="Rhea" id="RHEA:13237"/>
        <dbReference type="ChEBI" id="CHEBI:29985"/>
        <dbReference type="ChEBI" id="CHEBI:58359"/>
        <dbReference type="ChEBI" id="CHEBI:58725"/>
        <dbReference type="ChEBI" id="CHEBI:61527"/>
        <dbReference type="EC" id="2.6.1.16"/>
    </reaction>
</comment>
<dbReference type="NCBIfam" id="TIGR01135">
    <property type="entry name" value="glmS"/>
    <property type="match status" value="1"/>
</dbReference>
<keyword evidence="8" id="KW-0677">Repeat</keyword>
<dbReference type="NCBIfam" id="NF001484">
    <property type="entry name" value="PRK00331.1"/>
    <property type="match status" value="1"/>
</dbReference>
<name>A0A1F4XW45_9BACT</name>
<keyword evidence="7" id="KW-0808">Transferase</keyword>
<dbReference type="PROSITE" id="PS51464">
    <property type="entry name" value="SIS"/>
    <property type="match status" value="2"/>
</dbReference>
<dbReference type="InterPro" id="IPR029055">
    <property type="entry name" value="Ntn_hydrolases_N"/>
</dbReference>
<dbReference type="InterPro" id="IPR017932">
    <property type="entry name" value="GATase_2_dom"/>
</dbReference>
<protein>
    <recommendedName>
        <fullName evidence="4">Glutamine--fructose-6-phosphate aminotransferase [isomerizing]</fullName>
        <ecNumber evidence="3">2.6.1.16</ecNumber>
    </recommendedName>
</protein>
<accession>A0A1F4XW45</accession>
<dbReference type="PANTHER" id="PTHR10937">
    <property type="entry name" value="GLUCOSAMINE--FRUCTOSE-6-PHOSPHATE AMINOTRANSFERASE, ISOMERIZING"/>
    <property type="match status" value="1"/>
</dbReference>
<keyword evidence="5" id="KW-0963">Cytoplasm</keyword>
<gene>
    <name evidence="12" type="ORF">A2949_01115</name>
</gene>
<dbReference type="InterPro" id="IPR047084">
    <property type="entry name" value="GFAT_N"/>
</dbReference>
<dbReference type="Pfam" id="PF01380">
    <property type="entry name" value="SIS"/>
    <property type="match status" value="2"/>
</dbReference>
<dbReference type="SUPFAM" id="SSF53697">
    <property type="entry name" value="SIS domain"/>
    <property type="match status" value="1"/>
</dbReference>
<dbReference type="FunFam" id="3.60.20.10:FF:000006">
    <property type="entry name" value="Glutamine--fructose-6-phosphate aminotransferase [isomerizing]"/>
    <property type="match status" value="1"/>
</dbReference>
<dbReference type="EC" id="2.6.1.16" evidence="3"/>
<evidence type="ECO:0000256" key="4">
    <source>
        <dbReference type="ARBA" id="ARBA00016090"/>
    </source>
</evidence>
<dbReference type="CDD" id="cd05009">
    <property type="entry name" value="SIS_GlmS_GlmD_2"/>
    <property type="match status" value="1"/>
</dbReference>
<evidence type="ECO:0000256" key="1">
    <source>
        <dbReference type="ARBA" id="ARBA00001031"/>
    </source>
</evidence>
<dbReference type="PANTHER" id="PTHR10937:SF0">
    <property type="entry name" value="GLUTAMINE--FRUCTOSE-6-PHOSPHATE TRANSAMINASE (ISOMERIZING)"/>
    <property type="match status" value="1"/>
</dbReference>
<evidence type="ECO:0000256" key="6">
    <source>
        <dbReference type="ARBA" id="ARBA00022576"/>
    </source>
</evidence>
<dbReference type="GO" id="GO:0004360">
    <property type="term" value="F:glutamine-fructose-6-phosphate transaminase (isomerizing) activity"/>
    <property type="evidence" value="ECO:0007669"/>
    <property type="project" value="UniProtKB-EC"/>
</dbReference>
<evidence type="ECO:0000256" key="2">
    <source>
        <dbReference type="ARBA" id="ARBA00004496"/>
    </source>
</evidence>
<dbReference type="AlphaFoldDB" id="A0A1F4XW45"/>
<evidence type="ECO:0000313" key="12">
    <source>
        <dbReference type="EMBL" id="OGC85932.1"/>
    </source>
</evidence>
<feature type="domain" description="SIS" evidence="11">
    <location>
        <begin position="462"/>
        <end position="588"/>
    </location>
</feature>
<dbReference type="Pfam" id="PF13522">
    <property type="entry name" value="GATase_6"/>
    <property type="match status" value="1"/>
</dbReference>
<dbReference type="CDD" id="cd00714">
    <property type="entry name" value="GFAT"/>
    <property type="match status" value="1"/>
</dbReference>
<evidence type="ECO:0000256" key="5">
    <source>
        <dbReference type="ARBA" id="ARBA00022490"/>
    </source>
</evidence>
<comment type="caution">
    <text evidence="12">The sequence shown here is derived from an EMBL/GenBank/DDBJ whole genome shotgun (WGS) entry which is preliminary data.</text>
</comment>